<dbReference type="InterPro" id="IPR012094">
    <property type="entry name" value="tRNA_Ile_lys_synt"/>
</dbReference>
<dbReference type="HAMAP" id="MF_01161">
    <property type="entry name" value="tRNA_Ile_lys_synt"/>
    <property type="match status" value="1"/>
</dbReference>
<comment type="subcellular location">
    <subcellularLocation>
        <location evidence="6">Cytoplasm</location>
    </subcellularLocation>
</comment>
<evidence type="ECO:0000256" key="3">
    <source>
        <dbReference type="ARBA" id="ARBA00022741"/>
    </source>
</evidence>
<dbReference type="NCBIfam" id="TIGR02432">
    <property type="entry name" value="lysidine_TilS_N"/>
    <property type="match status" value="1"/>
</dbReference>
<feature type="binding site" evidence="6">
    <location>
        <begin position="11"/>
        <end position="16"/>
    </location>
    <ligand>
        <name>ATP</name>
        <dbReference type="ChEBI" id="CHEBI:30616"/>
    </ligand>
</feature>
<keyword evidence="6" id="KW-0963">Cytoplasm</keyword>
<keyword evidence="2 6" id="KW-0819">tRNA processing</keyword>
<name>A0A2T4VXH4_9HYPH</name>
<evidence type="ECO:0000256" key="4">
    <source>
        <dbReference type="ARBA" id="ARBA00022840"/>
    </source>
</evidence>
<keyword evidence="4 6" id="KW-0067">ATP-binding</keyword>
<dbReference type="CDD" id="cd01992">
    <property type="entry name" value="TilS_N"/>
    <property type="match status" value="1"/>
</dbReference>
<dbReference type="Proteomes" id="UP000240811">
    <property type="component" value="Unassembled WGS sequence"/>
</dbReference>
<dbReference type="GO" id="GO:0006400">
    <property type="term" value="P:tRNA modification"/>
    <property type="evidence" value="ECO:0007669"/>
    <property type="project" value="UniProtKB-UniRule"/>
</dbReference>
<keyword evidence="3 6" id="KW-0547">Nucleotide-binding</keyword>
<dbReference type="GO" id="GO:0032267">
    <property type="term" value="F:tRNA(Ile)-lysidine synthase activity"/>
    <property type="evidence" value="ECO:0007669"/>
    <property type="project" value="UniProtKB-EC"/>
</dbReference>
<dbReference type="InterPro" id="IPR014729">
    <property type="entry name" value="Rossmann-like_a/b/a_fold"/>
</dbReference>
<dbReference type="SUPFAM" id="SSF52402">
    <property type="entry name" value="Adenine nucleotide alpha hydrolases-like"/>
    <property type="match status" value="1"/>
</dbReference>
<dbReference type="InterPro" id="IPR012795">
    <property type="entry name" value="tRNA_Ile_lys_synt_N"/>
</dbReference>
<reference evidence="9" key="1">
    <citation type="submission" date="2018-02" db="EMBL/GenBank/DDBJ databases">
        <title>Genome sequence of Candidatus Liberibacter europaeus.</title>
        <authorList>
            <person name="Frampton R.A."/>
            <person name="Thompson S.M."/>
            <person name="David C."/>
            <person name="Addison S.M."/>
            <person name="Smith G.R."/>
        </authorList>
    </citation>
    <scope>NUCLEOTIDE SEQUENCE [LARGE SCALE GENOMIC DNA]</scope>
</reference>
<comment type="caution">
    <text evidence="8">The sequence shown here is derived from an EMBL/GenBank/DDBJ whole genome shotgun (WGS) entry which is preliminary data.</text>
</comment>
<dbReference type="PANTHER" id="PTHR43033:SF1">
    <property type="entry name" value="TRNA(ILE)-LYSIDINE SYNTHASE-RELATED"/>
    <property type="match status" value="1"/>
</dbReference>
<proteinExistence type="inferred from homology"/>
<evidence type="ECO:0000256" key="1">
    <source>
        <dbReference type="ARBA" id="ARBA00022598"/>
    </source>
</evidence>
<dbReference type="Gene3D" id="3.40.50.620">
    <property type="entry name" value="HUPs"/>
    <property type="match status" value="1"/>
</dbReference>
<comment type="similarity">
    <text evidence="6">Belongs to the tRNA(Ile)-lysidine synthase family.</text>
</comment>
<evidence type="ECO:0000256" key="6">
    <source>
        <dbReference type="HAMAP-Rule" id="MF_01161"/>
    </source>
</evidence>
<comment type="domain">
    <text evidence="6">The N-terminal region contains the highly conserved SGGXDS motif, predicted to be a P-loop motif involved in ATP binding.</text>
</comment>
<dbReference type="Pfam" id="PF01171">
    <property type="entry name" value="ATP_bind_3"/>
    <property type="match status" value="1"/>
</dbReference>
<accession>A0A2T4VXH4</accession>
<dbReference type="AlphaFoldDB" id="A0A2T4VXH4"/>
<dbReference type="InterPro" id="IPR011063">
    <property type="entry name" value="TilS/TtcA_N"/>
</dbReference>
<feature type="domain" description="tRNA(Ile)-lysidine/2-thiocytidine synthase N-terminal" evidence="7">
    <location>
        <begin position="5"/>
        <end position="190"/>
    </location>
</feature>
<comment type="function">
    <text evidence="6">Ligates lysine onto the cytidine present at position 34 of the AUA codon-specific tRNA(Ile) that contains the anticodon CAU, in an ATP-dependent manner. Cytidine is converted to lysidine, thus changing the amino acid specificity of the tRNA from methionine to isoleucine.</text>
</comment>
<organism evidence="8 9">
    <name type="scientific">Candidatus Liberibacter europaeus</name>
    <dbReference type="NCBI Taxonomy" id="744859"/>
    <lineage>
        <taxon>Bacteria</taxon>
        <taxon>Pseudomonadati</taxon>
        <taxon>Pseudomonadota</taxon>
        <taxon>Alphaproteobacteria</taxon>
        <taxon>Hyphomicrobiales</taxon>
        <taxon>Rhizobiaceae</taxon>
        <taxon>Liberibacter</taxon>
    </lineage>
</organism>
<keyword evidence="1 6" id="KW-0436">Ligase</keyword>
<sequence length="412" mass="46243">MCPAHVLVAVSGGSDSVGLLISLHSILSEDQSFRGITLSAISIDHCIRDDAKNEVSYVADLCCKLGIHHVTVCWQGKKPKTRLMAAAREARYALIYDHAMSIGATIVVTAHTFDDQLETVYMRSQRDFSDKGIGLSGMSNIVLYNMSLWIARPFLLCRRDAIRSFLSQKNVRWCEDPSNVDDRFERVRARSLIQEIDMNDMFKKIVAFQNRRIALGNTLAELIPKYLRVYLQSVISISHSALMIDPAILSYLMRISIAISGGQNFLPGYHSVERLMSFLNNEKKGCISIGRVVLDRRLDCLWITRALRDLPVNNIAPGEAAVWDGRYRFTNSSKKSIKICSNSSIKEYVPFDIPTIVARRAFLSMPSSEGGEPLMAPFSRFLTGFDLPIARAFAVSFGKIFIPKLPFLYKKG</sequence>
<evidence type="ECO:0000313" key="8">
    <source>
        <dbReference type="EMBL" id="PTL86477.1"/>
    </source>
</evidence>
<protein>
    <recommendedName>
        <fullName evidence="6">tRNA(Ile)-lysidine synthase</fullName>
        <ecNumber evidence="6">6.3.4.19</ecNumber>
    </recommendedName>
    <alternativeName>
        <fullName evidence="6">tRNA(Ile)-2-lysyl-cytidine synthase</fullName>
    </alternativeName>
    <alternativeName>
        <fullName evidence="6">tRNA(Ile)-lysidine synthetase</fullName>
    </alternativeName>
</protein>
<evidence type="ECO:0000313" key="9">
    <source>
        <dbReference type="Proteomes" id="UP000240811"/>
    </source>
</evidence>
<evidence type="ECO:0000256" key="5">
    <source>
        <dbReference type="ARBA" id="ARBA00048539"/>
    </source>
</evidence>
<evidence type="ECO:0000256" key="2">
    <source>
        <dbReference type="ARBA" id="ARBA00022694"/>
    </source>
</evidence>
<comment type="catalytic activity">
    <reaction evidence="5 6">
        <text>cytidine(34) in tRNA(Ile2) + L-lysine + ATP = lysidine(34) in tRNA(Ile2) + AMP + diphosphate + H(+)</text>
        <dbReference type="Rhea" id="RHEA:43744"/>
        <dbReference type="Rhea" id="RHEA-COMP:10625"/>
        <dbReference type="Rhea" id="RHEA-COMP:10670"/>
        <dbReference type="ChEBI" id="CHEBI:15378"/>
        <dbReference type="ChEBI" id="CHEBI:30616"/>
        <dbReference type="ChEBI" id="CHEBI:32551"/>
        <dbReference type="ChEBI" id="CHEBI:33019"/>
        <dbReference type="ChEBI" id="CHEBI:82748"/>
        <dbReference type="ChEBI" id="CHEBI:83665"/>
        <dbReference type="ChEBI" id="CHEBI:456215"/>
        <dbReference type="EC" id="6.3.4.19"/>
    </reaction>
</comment>
<dbReference type="GO" id="GO:0005737">
    <property type="term" value="C:cytoplasm"/>
    <property type="evidence" value="ECO:0007669"/>
    <property type="project" value="UniProtKB-SubCell"/>
</dbReference>
<dbReference type="EMBL" id="PSQJ01000003">
    <property type="protein sequence ID" value="PTL86477.1"/>
    <property type="molecule type" value="Genomic_DNA"/>
</dbReference>
<dbReference type="PANTHER" id="PTHR43033">
    <property type="entry name" value="TRNA(ILE)-LYSIDINE SYNTHASE-RELATED"/>
    <property type="match status" value="1"/>
</dbReference>
<evidence type="ECO:0000259" key="7">
    <source>
        <dbReference type="Pfam" id="PF01171"/>
    </source>
</evidence>
<gene>
    <name evidence="6 8" type="primary">tilS</name>
    <name evidence="8" type="ORF">C4617_03525</name>
</gene>
<dbReference type="GO" id="GO:0005524">
    <property type="term" value="F:ATP binding"/>
    <property type="evidence" value="ECO:0007669"/>
    <property type="project" value="UniProtKB-UniRule"/>
</dbReference>
<dbReference type="EC" id="6.3.4.19" evidence="6"/>